<dbReference type="KEGG" id="rbi:RB2501_14149"/>
<dbReference type="EMBL" id="CP001712">
    <property type="protein sequence ID" value="EAR15476.1"/>
    <property type="molecule type" value="Genomic_DNA"/>
</dbReference>
<name>A4CKS7_ROBBH</name>
<sequence length="44" mass="4948">MGRPLFLMAYPVIVFMFVVQAASEGTPMEFPFGAYYTIIIKRGS</sequence>
<proteinExistence type="predicted"/>
<keyword evidence="2" id="KW-1185">Reference proteome</keyword>
<evidence type="ECO:0000313" key="2">
    <source>
        <dbReference type="Proteomes" id="UP000009049"/>
    </source>
</evidence>
<accession>A4CKS7</accession>
<evidence type="ECO:0000313" key="1">
    <source>
        <dbReference type="EMBL" id="EAR15476.1"/>
    </source>
</evidence>
<dbReference type="Proteomes" id="UP000009049">
    <property type="component" value="Chromosome"/>
</dbReference>
<organism evidence="1 2">
    <name type="scientific">Robiginitalea biformata (strain ATCC BAA-864 / DSM 15991 / KCTC 12146 / HTCC2501)</name>
    <dbReference type="NCBI Taxonomy" id="313596"/>
    <lineage>
        <taxon>Bacteria</taxon>
        <taxon>Pseudomonadati</taxon>
        <taxon>Bacteroidota</taxon>
        <taxon>Flavobacteriia</taxon>
        <taxon>Flavobacteriales</taxon>
        <taxon>Flavobacteriaceae</taxon>
        <taxon>Robiginitalea</taxon>
    </lineage>
</organism>
<reference evidence="1 2" key="1">
    <citation type="journal article" date="2009" name="J. Bacteriol.">
        <title>Complete genome sequence of Robiginitalea biformata HTCC2501.</title>
        <authorList>
            <person name="Oh H.M."/>
            <person name="Giovannoni S.J."/>
            <person name="Lee K."/>
            <person name="Ferriera S."/>
            <person name="Johnson J."/>
            <person name="Cho J.C."/>
        </authorList>
    </citation>
    <scope>NUCLEOTIDE SEQUENCE [LARGE SCALE GENOMIC DNA]</scope>
    <source>
        <strain evidence="2">ATCC BAA-864 / HTCC2501 / KCTC 12146</strain>
    </source>
</reference>
<gene>
    <name evidence="1" type="ordered locus">RB2501_14149</name>
</gene>
<dbReference type="AlphaFoldDB" id="A4CKS7"/>
<protein>
    <submittedName>
        <fullName evidence="1">Uncharacterized protein</fullName>
    </submittedName>
</protein>
<dbReference type="HOGENOM" id="CLU_3221449_0_0_10"/>